<gene>
    <name evidence="2" type="ORF">EHQ24_00325</name>
</gene>
<organism evidence="2 3">
    <name type="scientific">Leptospira noumeaensis</name>
    <dbReference type="NCBI Taxonomy" id="2484964"/>
    <lineage>
        <taxon>Bacteria</taxon>
        <taxon>Pseudomonadati</taxon>
        <taxon>Spirochaetota</taxon>
        <taxon>Spirochaetia</taxon>
        <taxon>Leptospirales</taxon>
        <taxon>Leptospiraceae</taxon>
        <taxon>Leptospira</taxon>
    </lineage>
</organism>
<accession>A0A4R9IH40</accession>
<proteinExistence type="predicted"/>
<dbReference type="RefSeq" id="WP_135599731.1">
    <property type="nucleotide sequence ID" value="NZ_RQFK01000007.1"/>
</dbReference>
<keyword evidence="3" id="KW-1185">Reference proteome</keyword>
<comment type="caution">
    <text evidence="2">The sequence shown here is derived from an EMBL/GenBank/DDBJ whole genome shotgun (WGS) entry which is preliminary data.</text>
</comment>
<reference evidence="2" key="1">
    <citation type="journal article" date="2019" name="PLoS Negl. Trop. Dis.">
        <title>Revisiting the worldwide diversity of Leptospira species in the environment.</title>
        <authorList>
            <person name="Vincent A.T."/>
            <person name="Schiettekatte O."/>
            <person name="Bourhy P."/>
            <person name="Veyrier F.J."/>
            <person name="Picardeau M."/>
        </authorList>
    </citation>
    <scope>NUCLEOTIDE SEQUENCE [LARGE SCALE GENOMIC DNA]</scope>
    <source>
        <strain evidence="2">201800287</strain>
    </source>
</reference>
<name>A0A4R9IH40_9LEPT</name>
<protein>
    <recommendedName>
        <fullName evidence="4">Lipoprotein</fullName>
    </recommendedName>
</protein>
<dbReference type="EMBL" id="RQFK01000007">
    <property type="protein sequence ID" value="TGK87700.1"/>
    <property type="molecule type" value="Genomic_DNA"/>
</dbReference>
<evidence type="ECO:0000256" key="1">
    <source>
        <dbReference type="SAM" id="SignalP"/>
    </source>
</evidence>
<dbReference type="Proteomes" id="UP000298009">
    <property type="component" value="Unassembled WGS sequence"/>
</dbReference>
<sequence length="78" mass="8345">MKKIALTLGTLLILTFATNCVSVYQIKSGGKGKVTVTQHGPIIFTTDEYTCDVTAQDDLSCVNIESAFDNNPSFGANN</sequence>
<dbReference type="AlphaFoldDB" id="A0A4R9IH40"/>
<keyword evidence="1" id="KW-0732">Signal</keyword>
<feature type="signal peptide" evidence="1">
    <location>
        <begin position="1"/>
        <end position="21"/>
    </location>
</feature>
<evidence type="ECO:0008006" key="4">
    <source>
        <dbReference type="Google" id="ProtNLM"/>
    </source>
</evidence>
<dbReference type="OrthoDB" id="345202at2"/>
<feature type="chain" id="PRO_5020711030" description="Lipoprotein" evidence="1">
    <location>
        <begin position="22"/>
        <end position="78"/>
    </location>
</feature>
<evidence type="ECO:0000313" key="3">
    <source>
        <dbReference type="Proteomes" id="UP000298009"/>
    </source>
</evidence>
<evidence type="ECO:0000313" key="2">
    <source>
        <dbReference type="EMBL" id="TGK87700.1"/>
    </source>
</evidence>